<accession>A0AAW2HA57</accession>
<dbReference type="EMBL" id="JARGDH010000005">
    <property type="protein sequence ID" value="KAL0266645.1"/>
    <property type="molecule type" value="Genomic_DNA"/>
</dbReference>
<gene>
    <name evidence="1" type="ORF">PYX00_009132</name>
</gene>
<comment type="caution">
    <text evidence="1">The sequence shown here is derived from an EMBL/GenBank/DDBJ whole genome shotgun (WGS) entry which is preliminary data.</text>
</comment>
<protein>
    <submittedName>
        <fullName evidence="1">Uncharacterized protein</fullName>
    </submittedName>
</protein>
<organism evidence="1">
    <name type="scientific">Menopon gallinae</name>
    <name type="common">poultry shaft louse</name>
    <dbReference type="NCBI Taxonomy" id="328185"/>
    <lineage>
        <taxon>Eukaryota</taxon>
        <taxon>Metazoa</taxon>
        <taxon>Ecdysozoa</taxon>
        <taxon>Arthropoda</taxon>
        <taxon>Hexapoda</taxon>
        <taxon>Insecta</taxon>
        <taxon>Pterygota</taxon>
        <taxon>Neoptera</taxon>
        <taxon>Paraneoptera</taxon>
        <taxon>Psocodea</taxon>
        <taxon>Troctomorpha</taxon>
        <taxon>Phthiraptera</taxon>
        <taxon>Amblycera</taxon>
        <taxon>Menoponidae</taxon>
        <taxon>Menopon</taxon>
    </lineage>
</organism>
<proteinExistence type="predicted"/>
<dbReference type="AlphaFoldDB" id="A0AAW2HA57"/>
<evidence type="ECO:0000313" key="1">
    <source>
        <dbReference type="EMBL" id="KAL0266645.1"/>
    </source>
</evidence>
<reference evidence="1" key="1">
    <citation type="journal article" date="2024" name="Gigascience">
        <title>Chromosome-level genome of the poultry shaft louse Menopon gallinae provides insight into the host-switching and adaptive evolution of parasitic lice.</title>
        <authorList>
            <person name="Xu Y."/>
            <person name="Ma L."/>
            <person name="Liu S."/>
            <person name="Liang Y."/>
            <person name="Liu Q."/>
            <person name="He Z."/>
            <person name="Tian L."/>
            <person name="Duan Y."/>
            <person name="Cai W."/>
            <person name="Li H."/>
            <person name="Song F."/>
        </authorList>
    </citation>
    <scope>NUCLEOTIDE SEQUENCE</scope>
    <source>
        <strain evidence="1">Cailab_2023a</strain>
    </source>
</reference>
<name>A0AAW2HA57_9NEOP</name>
<sequence>MVPTSASSPHTRRNKKWATVHRCGPRSLFRRTGGRRRSNLCNRNDPTNLIAAPKRAIFQVWLWVFLVSVALSVRTEELNNRGATYDFLAPLGLVSGLEKNSVPDLRKSDRRRLPCCSPSWPGGFGYRFFQESTPSDESLILSTSAWERKESRCYLCPRVSQVPSPVGDVRNPNLNTPSSQAARAQAASPVLINTHAICKRGWDPPPTGP</sequence>